<name>A0ABR4C1B5_9HELO</name>
<feature type="region of interest" description="Disordered" evidence="1">
    <location>
        <begin position="242"/>
        <end position="458"/>
    </location>
</feature>
<keyword evidence="3" id="KW-1185">Reference proteome</keyword>
<feature type="compositionally biased region" description="Polar residues" evidence="1">
    <location>
        <begin position="773"/>
        <end position="782"/>
    </location>
</feature>
<feature type="compositionally biased region" description="Polar residues" evidence="1">
    <location>
        <begin position="1409"/>
        <end position="1423"/>
    </location>
</feature>
<feature type="compositionally biased region" description="Basic residues" evidence="1">
    <location>
        <begin position="1199"/>
        <end position="1208"/>
    </location>
</feature>
<feature type="compositionally biased region" description="Acidic residues" evidence="1">
    <location>
        <begin position="1054"/>
        <end position="1065"/>
    </location>
</feature>
<feature type="compositionally biased region" description="Low complexity" evidence="1">
    <location>
        <begin position="913"/>
        <end position="941"/>
    </location>
</feature>
<feature type="compositionally biased region" description="Low complexity" evidence="1">
    <location>
        <begin position="1371"/>
        <end position="1385"/>
    </location>
</feature>
<organism evidence="2 3">
    <name type="scientific">Oculimacula yallundae</name>
    <dbReference type="NCBI Taxonomy" id="86028"/>
    <lineage>
        <taxon>Eukaryota</taxon>
        <taxon>Fungi</taxon>
        <taxon>Dikarya</taxon>
        <taxon>Ascomycota</taxon>
        <taxon>Pezizomycotina</taxon>
        <taxon>Leotiomycetes</taxon>
        <taxon>Helotiales</taxon>
        <taxon>Ploettnerulaceae</taxon>
        <taxon>Oculimacula</taxon>
    </lineage>
</organism>
<feature type="compositionally biased region" description="Polar residues" evidence="1">
    <location>
        <begin position="405"/>
        <end position="420"/>
    </location>
</feature>
<feature type="compositionally biased region" description="Polar residues" evidence="1">
    <location>
        <begin position="328"/>
        <end position="339"/>
    </location>
</feature>
<feature type="compositionally biased region" description="Basic residues" evidence="1">
    <location>
        <begin position="864"/>
        <end position="881"/>
    </location>
</feature>
<feature type="compositionally biased region" description="Low complexity" evidence="1">
    <location>
        <begin position="1428"/>
        <end position="1445"/>
    </location>
</feature>
<feature type="compositionally biased region" description="Basic and acidic residues" evidence="1">
    <location>
        <begin position="671"/>
        <end position="686"/>
    </location>
</feature>
<feature type="region of interest" description="Disordered" evidence="1">
    <location>
        <begin position="1371"/>
        <end position="1525"/>
    </location>
</feature>
<feature type="compositionally biased region" description="Basic residues" evidence="1">
    <location>
        <begin position="751"/>
        <end position="760"/>
    </location>
</feature>
<feature type="compositionally biased region" description="Basic residues" evidence="1">
    <location>
        <begin position="1389"/>
        <end position="1403"/>
    </location>
</feature>
<feature type="compositionally biased region" description="Low complexity" evidence="1">
    <location>
        <begin position="1166"/>
        <end position="1177"/>
    </location>
</feature>
<feature type="compositionally biased region" description="Low complexity" evidence="1">
    <location>
        <begin position="817"/>
        <end position="830"/>
    </location>
</feature>
<protein>
    <recommendedName>
        <fullName evidence="4">UBZ4-type domain-containing protein</fullName>
    </recommendedName>
</protein>
<sequence length="1525" mass="164889">MGRTKSVALDTRDSPPDQVLADTPVPTAVPRTSIMPISQNAICPRCNSSMAHVPMKEFFSHVEDCAGNSELDNPPNEEESSALSSLVETPIVDQIVDPQTVGPQNVGLQVIDPQIDPQDAEPQIVDPEIVADQVVDPHEVDPHVANEPRFADPQINDPSANDALQPREVVNEAQKPDAGHQVELGEEIVAPAKDVLHTTEIVDDAQDSLTDANHQVKLAKELLNSKYGFITAYVGDENAFYESEVEEEEDEELASGVDEPLSQITSVKTSARTSPAPTSEAGDAQTTLIPNGVQSIQPSENSTNPKSSQSPAQDDQPQPSQSSEMPQVSITESVVNSKAPNILKGVLKMPKPHEPARSELVSEAVAALPNSHPVPTEPILQSDVADSVSQFPAGSKTDFDRSGSIPKSTRSGSPPGSTRAGSIPRSVPSDAVARSDCSGSVPKITPIRPSTKKTPKKEAFPKLTAMEVFEAYLSKPEEMTYEELYHKTGLVSLALQDLQSEYDKLDKETDSYDAQKKYDAKLAAEAKKEDDDKAAAKKDVILLQYHALYREEVKKPLREYNLWLEQFRADADPEKYGPEYWDIMKQIKNPEVMSKVHKRQKLLEKQREAKKPNTKLEDAPLPALRKGDEEVRKKRNMLLDPVVFEDRKTADVYMADYSKHKDAIGNQTFRNRHDAVVVEEKDENGRPKRSRGKRAYDTEQTNTPGGSDSEEAPLGKRRRTARVVQDLPTSPARHRTATREGSPKVSVFPKSGKRVGRPPKTRADALPPVPKSASKSKLQQSHLPPDSTPAESSDSEDELANAQSPRELEPIEEAELQEAAQALVQQTQAASAGPTKPKHAGGRPRKNPVLNMRSEDATLEVKASPKKGGRAIKPKALRGGRSKNAVMAPIEPAQHAEDYDVIQSTEQDDHSRFASASTSRPSTASSLMTTSTGRASRAASRAADRELSAQDAKLGDILGGLASTATKGRGGKRKRTGVENGALELTQPNARVPKKRRTTGKKQDALPEVDGEQLVTPEATGEAVAEGSNTASGRLKRKKASAFHDSVYAGLTGEVEDFTPDDESEPPPQKRRKATKAARQPRKGKAVKQETATTSEFSSEAPEDTLPKQKKHMIRFDLNRPVQAISEGVQDNTEIPQHSVPAAKQSRITKGKGKEKEIQQYTYEHTGGTSSAATGTTPRDSEVPSGAQTGDENDTKSKALPKKRKGKASSHTPNLESGAELSGHDGGGEEGGLTAAQEEARKKKQKSLKLAEATKQRWANGLMKGPMEKRAATNAAKKAAKDASKGALPNGMPPSSFTPLPFATAPPNPNVPMTFEDPPPQNPFSNPAGNDPGMYGSLNAIAYVGAPPPPPIVYGNPLNFAPPTTFVAPTTSVPPTTFVPVIVAPKTTSPRKSRAPAKKRRAPAAKATKTGNPTVASSSQSDLPTPAPRASNSASSSVTSAPAPTRGSTRVRKPSRLAMGMDGADDDEDEEEEEEDTPYQFRSEYERYQALTSPKSPLTLGKRKRKSLMDLSAMRDDDEDEDDSY</sequence>
<feature type="compositionally biased region" description="Acidic residues" evidence="1">
    <location>
        <begin position="243"/>
        <end position="253"/>
    </location>
</feature>
<feature type="region of interest" description="Disordered" evidence="1">
    <location>
        <begin position="605"/>
        <end position="628"/>
    </location>
</feature>
<feature type="region of interest" description="Disordered" evidence="1">
    <location>
        <begin position="1"/>
        <end position="24"/>
    </location>
</feature>
<dbReference type="EMBL" id="JAZHXI010000015">
    <property type="protein sequence ID" value="KAL2063708.1"/>
    <property type="molecule type" value="Genomic_DNA"/>
</dbReference>
<evidence type="ECO:0000256" key="1">
    <source>
        <dbReference type="SAM" id="MobiDB-lite"/>
    </source>
</evidence>
<comment type="caution">
    <text evidence="2">The sequence shown here is derived from an EMBL/GenBank/DDBJ whole genome shotgun (WGS) entry which is preliminary data.</text>
</comment>
<feature type="region of interest" description="Disordered" evidence="1">
    <location>
        <begin position="665"/>
        <end position="1338"/>
    </location>
</feature>
<feature type="compositionally biased region" description="Basic residues" evidence="1">
    <location>
        <begin position="836"/>
        <end position="846"/>
    </location>
</feature>
<feature type="compositionally biased region" description="Acidic residues" evidence="1">
    <location>
        <begin position="1463"/>
        <end position="1477"/>
    </location>
</feature>
<proteinExistence type="predicted"/>
<feature type="compositionally biased region" description="Basic and acidic residues" evidence="1">
    <location>
        <begin position="605"/>
        <end position="618"/>
    </location>
</feature>
<evidence type="ECO:0000313" key="3">
    <source>
        <dbReference type="Proteomes" id="UP001595075"/>
    </source>
</evidence>
<feature type="compositionally biased region" description="Low complexity" evidence="1">
    <location>
        <begin position="305"/>
        <end position="327"/>
    </location>
</feature>
<feature type="compositionally biased region" description="Polar residues" evidence="1">
    <location>
        <begin position="262"/>
        <end position="277"/>
    </location>
</feature>
<evidence type="ECO:0000313" key="2">
    <source>
        <dbReference type="EMBL" id="KAL2063708.1"/>
    </source>
</evidence>
<gene>
    <name evidence="2" type="ORF">VTL71DRAFT_5513</name>
</gene>
<feature type="compositionally biased region" description="Polar residues" evidence="1">
    <location>
        <begin position="284"/>
        <end position="304"/>
    </location>
</feature>
<evidence type="ECO:0008006" key="4">
    <source>
        <dbReference type="Google" id="ProtNLM"/>
    </source>
</evidence>
<dbReference type="Proteomes" id="UP001595075">
    <property type="component" value="Unassembled WGS sequence"/>
</dbReference>
<feature type="compositionally biased region" description="Acidic residues" evidence="1">
    <location>
        <begin position="1516"/>
        <end position="1525"/>
    </location>
</feature>
<accession>A0ABR4C1B5</accession>
<feature type="compositionally biased region" description="Basic residues" evidence="1">
    <location>
        <begin position="1069"/>
        <end position="1086"/>
    </location>
</feature>
<reference evidence="2 3" key="1">
    <citation type="journal article" date="2024" name="Commun. Biol.">
        <title>Comparative genomic analysis of thermophilic fungi reveals convergent evolutionary adaptations and gene losses.</title>
        <authorList>
            <person name="Steindorff A.S."/>
            <person name="Aguilar-Pontes M.V."/>
            <person name="Robinson A.J."/>
            <person name="Andreopoulos B."/>
            <person name="LaButti K."/>
            <person name="Kuo A."/>
            <person name="Mondo S."/>
            <person name="Riley R."/>
            <person name="Otillar R."/>
            <person name="Haridas S."/>
            <person name="Lipzen A."/>
            <person name="Grimwood J."/>
            <person name="Schmutz J."/>
            <person name="Clum A."/>
            <person name="Reid I.D."/>
            <person name="Moisan M.C."/>
            <person name="Butler G."/>
            <person name="Nguyen T.T.M."/>
            <person name="Dewar K."/>
            <person name="Conant G."/>
            <person name="Drula E."/>
            <person name="Henrissat B."/>
            <person name="Hansel C."/>
            <person name="Singer S."/>
            <person name="Hutchinson M.I."/>
            <person name="de Vries R.P."/>
            <person name="Natvig D.O."/>
            <person name="Powell A.J."/>
            <person name="Tsang A."/>
            <person name="Grigoriev I.V."/>
        </authorList>
    </citation>
    <scope>NUCLEOTIDE SEQUENCE [LARGE SCALE GENOMIC DNA]</scope>
    <source>
        <strain evidence="2 3">CBS 494.80</strain>
    </source>
</reference>